<keyword evidence="2" id="KW-1185">Reference proteome</keyword>
<dbReference type="Proteomes" id="UP001148662">
    <property type="component" value="Unassembled WGS sequence"/>
</dbReference>
<gene>
    <name evidence="1" type="ORF">NM688_g138</name>
</gene>
<dbReference type="EMBL" id="JANHOG010000010">
    <property type="protein sequence ID" value="KAJ3559759.1"/>
    <property type="molecule type" value="Genomic_DNA"/>
</dbReference>
<protein>
    <submittedName>
        <fullName evidence="1">Uncharacterized protein</fullName>
    </submittedName>
</protein>
<reference evidence="1" key="1">
    <citation type="submission" date="2022-07" db="EMBL/GenBank/DDBJ databases">
        <title>Genome Sequence of Phlebia brevispora.</title>
        <authorList>
            <person name="Buettner E."/>
        </authorList>
    </citation>
    <scope>NUCLEOTIDE SEQUENCE</scope>
    <source>
        <strain evidence="1">MPL23</strain>
    </source>
</reference>
<sequence length="334" mass="37639">MVPQDSTFLGLPSELRLEIYSLYLSSHQAIIHGRQPSNEHIRLLHTSKQIYTEAAPLMCSYISLLYESQIDRFIASARKETLERVRWVDAANDGRLLKTVIGGKEQTVPLSRLHTALSKISSLTHLRVFDCRQGLPISMQSLRQGSKSFTLAFEEAMFPSQLERRLLSYELYVSPATRVQAFKRITPVSLTTLRLSGECQLPAENRMPALRHVTLLSVTGNYFDRHTFSRCFGEADLKSFRYALGDRIAYEIRDDHLRSLCSGPGRNLQVLVLIGCSRLSSGCLAACLESLTQLRYLAISVITVEEQRTNIVLSVPVSVSTFKLHVSNAWYASL</sequence>
<proteinExistence type="predicted"/>
<name>A0ACC1TF22_9APHY</name>
<evidence type="ECO:0000313" key="1">
    <source>
        <dbReference type="EMBL" id="KAJ3559759.1"/>
    </source>
</evidence>
<comment type="caution">
    <text evidence="1">The sequence shown here is derived from an EMBL/GenBank/DDBJ whole genome shotgun (WGS) entry which is preliminary data.</text>
</comment>
<evidence type="ECO:0000313" key="2">
    <source>
        <dbReference type="Proteomes" id="UP001148662"/>
    </source>
</evidence>
<organism evidence="1 2">
    <name type="scientific">Phlebia brevispora</name>
    <dbReference type="NCBI Taxonomy" id="194682"/>
    <lineage>
        <taxon>Eukaryota</taxon>
        <taxon>Fungi</taxon>
        <taxon>Dikarya</taxon>
        <taxon>Basidiomycota</taxon>
        <taxon>Agaricomycotina</taxon>
        <taxon>Agaricomycetes</taxon>
        <taxon>Polyporales</taxon>
        <taxon>Meruliaceae</taxon>
        <taxon>Phlebia</taxon>
    </lineage>
</organism>
<accession>A0ACC1TF22</accession>